<dbReference type="VEuPathDB" id="TriTrypDB:TcBrA4_0075990"/>
<dbReference type="GO" id="GO:0004180">
    <property type="term" value="F:carboxypeptidase activity"/>
    <property type="evidence" value="ECO:0007669"/>
    <property type="project" value="UniProtKB-KW"/>
</dbReference>
<protein>
    <submittedName>
        <fullName evidence="4">Putative glutamamyl carboxypeptidase</fullName>
    </submittedName>
</protein>
<dbReference type="Pfam" id="PF01546">
    <property type="entry name" value="Peptidase_M20"/>
    <property type="match status" value="1"/>
</dbReference>
<dbReference type="PANTHER" id="PTHR43808">
    <property type="entry name" value="ACETYLORNITHINE DEACETYLASE"/>
    <property type="match status" value="1"/>
</dbReference>
<sequence length="395" mass="43119">MPLDSVEWLRRLIAFDTTSRNSNLELIACIRAYLVDECGLEKVVVQRAADDVHANLWATLPGEGGVTEGGIILSGHTDVVPVDGQKWDSDPFTLTERDGKLYGRGTCDMKGFIAVCMSMTPELLKMKRAKPIHFAWTYNEETDFAGIRQLVADAGIPVGAAAGCIIGEPTDFNFVVGHKGIRSSIVHLRGKAMHSSLVPYACNAIEHGAEIVRFLRDLGREFRDSGPFEREYDVPYTTVCPAMVEGGNARNTVPADCYITYEFRNIPGHSGKEIQKRIDDFVAATAQKMKEEDGSCGTESSCLDEQEAFKGRSDSRVCEALKAASEESCKVVLAPFCTEAPNYQMCGVDTIVWGPGGLCAHQPNEFVEAADLKKTERILLRALAQLTGSAVGSRL</sequence>
<evidence type="ECO:0000259" key="3">
    <source>
        <dbReference type="Pfam" id="PF07687"/>
    </source>
</evidence>
<comment type="caution">
    <text evidence="4">The sequence shown here is derived from an EMBL/GenBank/DDBJ whole genome shotgun (WGS) entry which is preliminary data.</text>
</comment>
<dbReference type="Gene3D" id="3.30.70.360">
    <property type="match status" value="1"/>
</dbReference>
<dbReference type="VEuPathDB" id="TriTrypDB:TCDM_08179"/>
<accession>A0A2V2VS84</accession>
<dbReference type="VEuPathDB" id="TriTrypDB:Tc_MARK_8326"/>
<dbReference type="InterPro" id="IPR036264">
    <property type="entry name" value="Bact_exopeptidase_dim_dom"/>
</dbReference>
<dbReference type="GO" id="GO:0008777">
    <property type="term" value="F:acetylornithine deacetylase activity"/>
    <property type="evidence" value="ECO:0007669"/>
    <property type="project" value="TreeGrafter"/>
</dbReference>
<dbReference type="VEuPathDB" id="TriTrypDB:ECC02_000984"/>
<dbReference type="PANTHER" id="PTHR43808:SF31">
    <property type="entry name" value="N-ACETYL-L-CITRULLINE DEACETYLASE"/>
    <property type="match status" value="1"/>
</dbReference>
<dbReference type="VEuPathDB" id="TriTrypDB:C4B63_45g238"/>
<dbReference type="SUPFAM" id="SSF53187">
    <property type="entry name" value="Zn-dependent exopeptidases"/>
    <property type="match status" value="1"/>
</dbReference>
<name>A0A2V2VS84_TRYCR</name>
<proteinExistence type="predicted"/>
<dbReference type="EMBL" id="PRFC01000220">
    <property type="protein sequence ID" value="PWU99255.1"/>
    <property type="molecule type" value="Genomic_DNA"/>
</dbReference>
<dbReference type="InterPro" id="IPR002933">
    <property type="entry name" value="Peptidase_M20"/>
</dbReference>
<dbReference type="GO" id="GO:0046872">
    <property type="term" value="F:metal ion binding"/>
    <property type="evidence" value="ECO:0007669"/>
    <property type="project" value="UniProtKB-KW"/>
</dbReference>
<keyword evidence="4" id="KW-0121">Carboxypeptidase</keyword>
<evidence type="ECO:0000256" key="1">
    <source>
        <dbReference type="ARBA" id="ARBA00022723"/>
    </source>
</evidence>
<dbReference type="VEuPathDB" id="TriTrypDB:TcCLB.508971.40"/>
<keyword evidence="4" id="KW-0645">Protease</keyword>
<dbReference type="GO" id="GO:0006526">
    <property type="term" value="P:L-arginine biosynthetic process"/>
    <property type="evidence" value="ECO:0007669"/>
    <property type="project" value="InterPro"/>
</dbReference>
<keyword evidence="2" id="KW-0378">Hydrolase</keyword>
<dbReference type="VEuPathDB" id="TriTrypDB:TcG_06192"/>
<gene>
    <name evidence="4" type="ORF">C3747_220g6</name>
</gene>
<evidence type="ECO:0000256" key="2">
    <source>
        <dbReference type="ARBA" id="ARBA00022801"/>
    </source>
</evidence>
<dbReference type="Gene3D" id="3.40.630.10">
    <property type="entry name" value="Zn peptidases"/>
    <property type="match status" value="1"/>
</dbReference>
<dbReference type="VEuPathDB" id="TriTrypDB:TCSYLVIO_007760"/>
<evidence type="ECO:0000313" key="4">
    <source>
        <dbReference type="EMBL" id="PWU99255.1"/>
    </source>
</evidence>
<reference evidence="4 5" key="1">
    <citation type="journal article" date="2018" name="Microb. Genom.">
        <title>Expanding an expanded genome: long-read sequencing of Trypanosoma cruzi.</title>
        <authorList>
            <person name="Berna L."/>
            <person name="Rodriguez M."/>
            <person name="Chiribao M.L."/>
            <person name="Parodi-Talice A."/>
            <person name="Pita S."/>
            <person name="Rijo G."/>
            <person name="Alvarez-Valin F."/>
            <person name="Robello C."/>
        </authorList>
    </citation>
    <scope>NUCLEOTIDE SEQUENCE [LARGE SCALE GENOMIC DNA]</scope>
    <source>
        <strain evidence="4 5">TCC</strain>
    </source>
</reference>
<dbReference type="Pfam" id="PF07687">
    <property type="entry name" value="M20_dimer"/>
    <property type="match status" value="1"/>
</dbReference>
<dbReference type="VEuPathDB" id="TriTrypDB:TcCL_NonESM07367"/>
<evidence type="ECO:0000313" key="5">
    <source>
        <dbReference type="Proteomes" id="UP000246078"/>
    </source>
</evidence>
<organism evidence="4 5">
    <name type="scientific">Trypanosoma cruzi</name>
    <dbReference type="NCBI Taxonomy" id="5693"/>
    <lineage>
        <taxon>Eukaryota</taxon>
        <taxon>Discoba</taxon>
        <taxon>Euglenozoa</taxon>
        <taxon>Kinetoplastea</taxon>
        <taxon>Metakinetoplastina</taxon>
        <taxon>Trypanosomatida</taxon>
        <taxon>Trypanosomatidae</taxon>
        <taxon>Trypanosoma</taxon>
        <taxon>Schizotrypanum</taxon>
    </lineage>
</organism>
<dbReference type="VEuPathDB" id="TriTrypDB:C3747_220g6"/>
<dbReference type="VEuPathDB" id="TriTrypDB:BCY84_12671"/>
<dbReference type="Proteomes" id="UP000246078">
    <property type="component" value="Unassembled WGS sequence"/>
</dbReference>
<keyword evidence="1" id="KW-0479">Metal-binding</keyword>
<dbReference type="InterPro" id="IPR050072">
    <property type="entry name" value="Peptidase_M20A"/>
</dbReference>
<dbReference type="VEuPathDB" id="TriTrypDB:TcYC6_0105970"/>
<dbReference type="SUPFAM" id="SSF55031">
    <property type="entry name" value="Bacterial exopeptidase dimerisation domain"/>
    <property type="match status" value="1"/>
</dbReference>
<dbReference type="InterPro" id="IPR011650">
    <property type="entry name" value="Peptidase_M20_dimer"/>
</dbReference>
<dbReference type="NCBIfam" id="TIGR01892">
    <property type="entry name" value="AcOrn-deacetyl"/>
    <property type="match status" value="1"/>
</dbReference>
<dbReference type="AlphaFoldDB" id="A0A2V2VS84"/>
<feature type="domain" description="Peptidase M20 dimerisation" evidence="3">
    <location>
        <begin position="176"/>
        <end position="287"/>
    </location>
</feature>
<dbReference type="CDD" id="cd03894">
    <property type="entry name" value="M20_ArgE"/>
    <property type="match status" value="1"/>
</dbReference>
<dbReference type="InterPro" id="IPR010169">
    <property type="entry name" value="AcOrn-deacetyl"/>
</dbReference>